<dbReference type="SUPFAM" id="SSF53955">
    <property type="entry name" value="Lysozyme-like"/>
    <property type="match status" value="1"/>
</dbReference>
<dbReference type="InterPro" id="IPR023346">
    <property type="entry name" value="Lysozyme-like_dom_sf"/>
</dbReference>
<protein>
    <submittedName>
        <fullName evidence="4">Transglycosylase SLT domain-containing protein</fullName>
    </submittedName>
</protein>
<evidence type="ECO:0000313" key="4">
    <source>
        <dbReference type="EMBL" id="XCG49921.1"/>
    </source>
</evidence>
<dbReference type="EMBL" id="CP159253">
    <property type="protein sequence ID" value="XCG49921.1"/>
    <property type="molecule type" value="Genomic_DNA"/>
</dbReference>
<organism evidence="4">
    <name type="scientific">Mesorhizobium sp. WSM2240</name>
    <dbReference type="NCBI Taxonomy" id="3228851"/>
    <lineage>
        <taxon>Bacteria</taxon>
        <taxon>Pseudomonadati</taxon>
        <taxon>Pseudomonadota</taxon>
        <taxon>Alphaproteobacteria</taxon>
        <taxon>Hyphomicrobiales</taxon>
        <taxon>Phyllobacteriaceae</taxon>
        <taxon>Mesorhizobium</taxon>
    </lineage>
</organism>
<reference evidence="4" key="1">
    <citation type="submission" date="2024-06" db="EMBL/GenBank/DDBJ databases">
        <title>Mesorhizobium karijinii sp. nov., a symbiont of the iconic Swainsona formosa from arid Australia.</title>
        <authorList>
            <person name="Hill Y.J."/>
            <person name="Watkin E.L.J."/>
            <person name="O'Hara G.W."/>
            <person name="Terpolilli J."/>
            <person name="Tye M.L."/>
            <person name="Kohlmeier M.G."/>
        </authorList>
    </citation>
    <scope>NUCLEOTIDE SEQUENCE</scope>
    <source>
        <strain evidence="4">WSM2240</strain>
    </source>
</reference>
<dbReference type="GO" id="GO:0009279">
    <property type="term" value="C:cell outer membrane"/>
    <property type="evidence" value="ECO:0007669"/>
    <property type="project" value="UniProtKB-SubCell"/>
</dbReference>
<comment type="similarity">
    <text evidence="2">Belongs to the virb1 family.</text>
</comment>
<dbReference type="InterPro" id="IPR008258">
    <property type="entry name" value="Transglycosylase_SLT_dom_1"/>
</dbReference>
<dbReference type="PANTHER" id="PTHR37423">
    <property type="entry name" value="SOLUBLE LYTIC MUREIN TRANSGLYCOSYLASE-RELATED"/>
    <property type="match status" value="1"/>
</dbReference>
<dbReference type="Pfam" id="PF01464">
    <property type="entry name" value="SLT"/>
    <property type="match status" value="1"/>
</dbReference>
<dbReference type="GO" id="GO:0015288">
    <property type="term" value="F:porin activity"/>
    <property type="evidence" value="ECO:0007669"/>
    <property type="project" value="UniProtKB-KW"/>
</dbReference>
<evidence type="ECO:0000256" key="1">
    <source>
        <dbReference type="ARBA" id="ARBA00007734"/>
    </source>
</evidence>
<dbReference type="PANTHER" id="PTHR37423:SF2">
    <property type="entry name" value="MEMBRANE-BOUND LYTIC MUREIN TRANSGLYCOSYLASE C"/>
    <property type="match status" value="1"/>
</dbReference>
<dbReference type="GO" id="GO:0046930">
    <property type="term" value="C:pore complex"/>
    <property type="evidence" value="ECO:0007669"/>
    <property type="project" value="UniProtKB-KW"/>
</dbReference>
<comment type="similarity">
    <text evidence="1">Belongs to the transglycosylase Slt family.</text>
</comment>
<accession>A0AAU8CTD8</accession>
<dbReference type="CDD" id="cd00254">
    <property type="entry name" value="LT-like"/>
    <property type="match status" value="1"/>
</dbReference>
<dbReference type="GO" id="GO:0006811">
    <property type="term" value="P:monoatomic ion transport"/>
    <property type="evidence" value="ECO:0007669"/>
    <property type="project" value="UniProtKB-KW"/>
</dbReference>
<dbReference type="AlphaFoldDB" id="A0AAU8CTD8"/>
<feature type="domain" description="Transglycosylase SLT" evidence="3">
    <location>
        <begin position="61"/>
        <end position="138"/>
    </location>
</feature>
<name>A0AAU8CTD8_9HYPH</name>
<sequence length="243" mass="26489">MKIPRAISTCGRRLDNPNFYGNWGGDWAVWGGGTFTVSEKTKINVQLSYDEDEDFAAVANVNYAMGLMQMMPGTWREMRVEHGLGANPHEPRDNILAGTGYLRTIYDRFGFPGLFAAYNAGPERYQEHLQKSKPLPKETISCVKALEEARVRPPTWMNSKANPTVQSGETARPDGRCSFLEAASPKESRTAISSCRLGGITLGRRSGIASYGADGAPEGGAGREPRRAGARALLHTAPALQEL</sequence>
<gene>
    <name evidence="4" type="ORF">ABVK50_05275</name>
</gene>
<evidence type="ECO:0000259" key="3">
    <source>
        <dbReference type="Pfam" id="PF01464"/>
    </source>
</evidence>
<proteinExistence type="inferred from homology"/>
<dbReference type="Gene3D" id="1.10.530.10">
    <property type="match status" value="1"/>
</dbReference>
<evidence type="ECO:0000256" key="2">
    <source>
        <dbReference type="ARBA" id="ARBA00009387"/>
    </source>
</evidence>